<organism evidence="1 2">
    <name type="scientific">Diaminobutyricimonas aerilata</name>
    <dbReference type="NCBI Taxonomy" id="1162967"/>
    <lineage>
        <taxon>Bacteria</taxon>
        <taxon>Bacillati</taxon>
        <taxon>Actinomycetota</taxon>
        <taxon>Actinomycetes</taxon>
        <taxon>Micrococcales</taxon>
        <taxon>Microbacteriaceae</taxon>
        <taxon>Diaminobutyricimonas</taxon>
    </lineage>
</organism>
<dbReference type="Proteomes" id="UP000228758">
    <property type="component" value="Unassembled WGS sequence"/>
</dbReference>
<dbReference type="AlphaFoldDB" id="A0A2M9CLY1"/>
<accession>A0A2M9CLY1</accession>
<proteinExistence type="predicted"/>
<gene>
    <name evidence="1" type="ORF">CLV46_2469</name>
</gene>
<reference evidence="1 2" key="1">
    <citation type="submission" date="2017-11" db="EMBL/GenBank/DDBJ databases">
        <title>Genomic Encyclopedia of Archaeal and Bacterial Type Strains, Phase II (KMG-II): From Individual Species to Whole Genera.</title>
        <authorList>
            <person name="Goeker M."/>
        </authorList>
    </citation>
    <scope>NUCLEOTIDE SEQUENCE [LARGE SCALE GENOMIC DNA]</scope>
    <source>
        <strain evidence="1 2">DSM 27393</strain>
    </source>
</reference>
<comment type="caution">
    <text evidence="1">The sequence shown here is derived from an EMBL/GenBank/DDBJ whole genome shotgun (WGS) entry which is preliminary data.</text>
</comment>
<name>A0A2M9CLY1_9MICO</name>
<evidence type="ECO:0000313" key="2">
    <source>
        <dbReference type="Proteomes" id="UP000228758"/>
    </source>
</evidence>
<dbReference type="OrthoDB" id="5120099at2"/>
<sequence>MAMQHDRQDGVDARRRAERDHIPEWHPLLSAVETEPGVWRMVTPQGRPYAIVRAIELGGERGYRAVTWAESSADRRLIGYYRTLRAATKAAHDVLIESHRRIGMTGTPRRGR</sequence>
<dbReference type="RefSeq" id="WP_100365034.1">
    <property type="nucleotide sequence ID" value="NZ_PGFF01000001.1"/>
</dbReference>
<protein>
    <submittedName>
        <fullName evidence="1">Uncharacterized protein</fullName>
    </submittedName>
</protein>
<keyword evidence="2" id="KW-1185">Reference proteome</keyword>
<dbReference type="EMBL" id="PGFF01000001">
    <property type="protein sequence ID" value="PJJ72892.1"/>
    <property type="molecule type" value="Genomic_DNA"/>
</dbReference>
<evidence type="ECO:0000313" key="1">
    <source>
        <dbReference type="EMBL" id="PJJ72892.1"/>
    </source>
</evidence>